<proteinExistence type="inferred from homology"/>
<dbReference type="PROSITE" id="PS51257">
    <property type="entry name" value="PROKAR_LIPOPROTEIN"/>
    <property type="match status" value="1"/>
</dbReference>
<evidence type="ECO:0000256" key="1">
    <source>
        <dbReference type="ARBA" id="ARBA00004196"/>
    </source>
</evidence>
<dbReference type="PANTHER" id="PTHR42953">
    <property type="entry name" value="HIGH-AFFINITY ZINC UPTAKE SYSTEM PROTEIN ZNUA-RELATED"/>
    <property type="match status" value="1"/>
</dbReference>
<evidence type="ECO:0000256" key="2">
    <source>
        <dbReference type="ARBA" id="ARBA00011028"/>
    </source>
</evidence>
<keyword evidence="9" id="KW-1185">Reference proteome</keyword>
<dbReference type="Gene3D" id="3.40.50.1980">
    <property type="entry name" value="Nitrogenase molybdenum iron protein domain"/>
    <property type="match status" value="2"/>
</dbReference>
<evidence type="ECO:0000256" key="3">
    <source>
        <dbReference type="ARBA" id="ARBA00022448"/>
    </source>
</evidence>
<protein>
    <submittedName>
        <fullName evidence="8">Zinc ABC transporter substrate-binding protein</fullName>
    </submittedName>
</protein>
<sequence>MRPSLLLLLCLLHVLLLLGSCTQTETKGEVPQGQRMKIVTTTGILRDAVANIVGDAADVESIMGSGVDPHLYKATQGDLNKLTGADVIIYNGLHLEGKMGEILEKLSRQKTVIAAGEGIPTTDLRSSDQFQGSYDPHLWFDVSLWMQVVIHLSSELQKKDPQNTALYQQQTSAYLRELSQLHNEVKAEIASIPDDQRILITAHDAFGYFGDAYTIQVRGLQGISTVSEFGLQDVSSLVKFIVDHKIKAVFVESSVSPKAIEAVVEGSRQRGHQVQIGGTLYSDALGADGTPEGTYIGMVRYNVRTIVSSLK</sequence>
<evidence type="ECO:0000256" key="4">
    <source>
        <dbReference type="ARBA" id="ARBA00022723"/>
    </source>
</evidence>
<feature type="signal peptide" evidence="7">
    <location>
        <begin position="1"/>
        <end position="19"/>
    </location>
</feature>
<evidence type="ECO:0000313" key="8">
    <source>
        <dbReference type="EMBL" id="MBD1395970.1"/>
    </source>
</evidence>
<dbReference type="InterPro" id="IPR006128">
    <property type="entry name" value="Lipoprotein_PsaA-like"/>
</dbReference>
<dbReference type="Pfam" id="PF01297">
    <property type="entry name" value="ZnuA"/>
    <property type="match status" value="1"/>
</dbReference>
<evidence type="ECO:0000256" key="6">
    <source>
        <dbReference type="RuleBase" id="RU003512"/>
    </source>
</evidence>
<reference evidence="8 9" key="1">
    <citation type="submission" date="2020-09" db="EMBL/GenBank/DDBJ databases">
        <title>Genome sequencing and assembly of Pontibacter sp.</title>
        <authorList>
            <person name="Chhetri G."/>
        </authorList>
    </citation>
    <scope>NUCLEOTIDE SEQUENCE [LARGE SCALE GENOMIC DNA]</scope>
    <source>
        <strain evidence="8 9">JH31</strain>
    </source>
</reference>
<organism evidence="8 9">
    <name type="scientific">Pontibacter aquaedesilientis</name>
    <dbReference type="NCBI Taxonomy" id="2766980"/>
    <lineage>
        <taxon>Bacteria</taxon>
        <taxon>Pseudomonadati</taxon>
        <taxon>Bacteroidota</taxon>
        <taxon>Cytophagia</taxon>
        <taxon>Cytophagales</taxon>
        <taxon>Hymenobacteraceae</taxon>
        <taxon>Pontibacter</taxon>
    </lineage>
</organism>
<dbReference type="InterPro" id="IPR006127">
    <property type="entry name" value="ZnuA-like"/>
</dbReference>
<comment type="caution">
    <text evidence="8">The sequence shown here is derived from an EMBL/GenBank/DDBJ whole genome shotgun (WGS) entry which is preliminary data.</text>
</comment>
<accession>A0ABR7XCE9</accession>
<comment type="similarity">
    <text evidence="2 6">Belongs to the bacterial solute-binding protein 9 family.</text>
</comment>
<dbReference type="PRINTS" id="PR00691">
    <property type="entry name" value="ADHESINB"/>
</dbReference>
<dbReference type="PRINTS" id="PR00690">
    <property type="entry name" value="ADHESNFAMILY"/>
</dbReference>
<dbReference type="Proteomes" id="UP000625551">
    <property type="component" value="Unassembled WGS sequence"/>
</dbReference>
<feature type="chain" id="PRO_5047209696" evidence="7">
    <location>
        <begin position="20"/>
        <end position="311"/>
    </location>
</feature>
<dbReference type="SUPFAM" id="SSF53807">
    <property type="entry name" value="Helical backbone' metal receptor"/>
    <property type="match status" value="1"/>
</dbReference>
<keyword evidence="3 6" id="KW-0813">Transport</keyword>
<evidence type="ECO:0000313" key="9">
    <source>
        <dbReference type="Proteomes" id="UP000625551"/>
    </source>
</evidence>
<dbReference type="PANTHER" id="PTHR42953:SF1">
    <property type="entry name" value="METAL-BINDING PROTEIN HI_0362-RELATED"/>
    <property type="match status" value="1"/>
</dbReference>
<evidence type="ECO:0000256" key="7">
    <source>
        <dbReference type="SAM" id="SignalP"/>
    </source>
</evidence>
<dbReference type="InterPro" id="IPR050492">
    <property type="entry name" value="Bact_metal-bind_prot9"/>
</dbReference>
<dbReference type="InterPro" id="IPR006129">
    <property type="entry name" value="AdhesinB"/>
</dbReference>
<comment type="subcellular location">
    <subcellularLocation>
        <location evidence="1">Cell envelope</location>
    </subcellularLocation>
</comment>
<keyword evidence="4" id="KW-0479">Metal-binding</keyword>
<gene>
    <name evidence="8" type="ORF">H9Q13_02235</name>
</gene>
<keyword evidence="5 7" id="KW-0732">Signal</keyword>
<dbReference type="EMBL" id="JACXAJ010000001">
    <property type="protein sequence ID" value="MBD1395970.1"/>
    <property type="molecule type" value="Genomic_DNA"/>
</dbReference>
<evidence type="ECO:0000256" key="5">
    <source>
        <dbReference type="ARBA" id="ARBA00022729"/>
    </source>
</evidence>
<name>A0ABR7XCE9_9BACT</name>
<dbReference type="RefSeq" id="WP_191182118.1">
    <property type="nucleotide sequence ID" value="NZ_JACXAJ010000001.1"/>
</dbReference>